<dbReference type="EC" id="6.5.1.8" evidence="1"/>
<keyword evidence="6 10" id="KW-0342">GTP-binding</keyword>
<evidence type="ECO:0000256" key="8">
    <source>
        <dbReference type="ARBA" id="ARBA00047746"/>
    </source>
</evidence>
<dbReference type="GO" id="GO:0030145">
    <property type="term" value="F:manganese ion binding"/>
    <property type="evidence" value="ECO:0007669"/>
    <property type="project" value="TreeGrafter"/>
</dbReference>
<name>A0AB34YYT7_9HYPH</name>
<dbReference type="PANTHER" id="PTHR43749:SF2">
    <property type="entry name" value="RNA-SPLICING LIGASE RTCB"/>
    <property type="match status" value="1"/>
</dbReference>
<evidence type="ECO:0000256" key="9">
    <source>
        <dbReference type="PIRSR" id="PIRSR601233-1"/>
    </source>
</evidence>
<dbReference type="EMBL" id="JACIEX010000032">
    <property type="protein sequence ID" value="MBB4096370.1"/>
    <property type="molecule type" value="Genomic_DNA"/>
</dbReference>
<evidence type="ECO:0000256" key="4">
    <source>
        <dbReference type="ARBA" id="ARBA00022741"/>
    </source>
</evidence>
<dbReference type="SUPFAM" id="SSF103365">
    <property type="entry name" value="Hypothetical protein PH1602"/>
    <property type="match status" value="1"/>
</dbReference>
<organism evidence="12 13">
    <name type="scientific">Brucella pecoris</name>
    <dbReference type="NCBI Taxonomy" id="867683"/>
    <lineage>
        <taxon>Bacteria</taxon>
        <taxon>Pseudomonadati</taxon>
        <taxon>Pseudomonadota</taxon>
        <taxon>Alphaproteobacteria</taxon>
        <taxon>Hyphomicrobiales</taxon>
        <taxon>Brucellaceae</taxon>
        <taxon>Brucella/Ochrobactrum group</taxon>
        <taxon>Brucella</taxon>
    </lineage>
</organism>
<feature type="binding site" evidence="11">
    <location>
        <position position="12"/>
    </location>
    <ligand>
        <name>Mn(2+)</name>
        <dbReference type="ChEBI" id="CHEBI:29035"/>
        <label>2</label>
    </ligand>
</feature>
<comment type="caution">
    <text evidence="12">The sequence shown here is derived from an EMBL/GenBank/DDBJ whole genome shotgun (WGS) entry which is preliminary data.</text>
</comment>
<gene>
    <name evidence="12" type="ORF">GGQ79_004931</name>
</gene>
<dbReference type="GO" id="GO:0006281">
    <property type="term" value="P:DNA repair"/>
    <property type="evidence" value="ECO:0007669"/>
    <property type="project" value="TreeGrafter"/>
</dbReference>
<evidence type="ECO:0000256" key="3">
    <source>
        <dbReference type="ARBA" id="ARBA00022723"/>
    </source>
</evidence>
<protein>
    <recommendedName>
        <fullName evidence="1">3'-phosphate/5'-hydroxy nucleic acid ligase</fullName>
        <ecNumber evidence="1">6.5.1.8</ecNumber>
    </recommendedName>
</protein>
<dbReference type="GO" id="GO:0006396">
    <property type="term" value="P:RNA processing"/>
    <property type="evidence" value="ECO:0007669"/>
    <property type="project" value="InterPro"/>
</dbReference>
<dbReference type="InterPro" id="IPR036025">
    <property type="entry name" value="RtcB-like_sf"/>
</dbReference>
<keyword evidence="5" id="KW-0692">RNA repair</keyword>
<evidence type="ECO:0000313" key="13">
    <source>
        <dbReference type="Proteomes" id="UP000553980"/>
    </source>
</evidence>
<proteinExistence type="predicted"/>
<dbReference type="InterPro" id="IPR052915">
    <property type="entry name" value="RtcB-like"/>
</dbReference>
<evidence type="ECO:0000256" key="2">
    <source>
        <dbReference type="ARBA" id="ARBA00022598"/>
    </source>
</evidence>
<evidence type="ECO:0000256" key="10">
    <source>
        <dbReference type="PIRSR" id="PIRSR601233-2"/>
    </source>
</evidence>
<keyword evidence="13" id="KW-1185">Reference proteome</keyword>
<dbReference type="GO" id="GO:0170057">
    <property type="term" value="F:RNA ligase (GTP) activity"/>
    <property type="evidence" value="ECO:0007669"/>
    <property type="project" value="UniProtKB-EC"/>
</dbReference>
<feature type="binding site" evidence="10">
    <location>
        <begin position="155"/>
        <end position="158"/>
    </location>
    <ligand>
        <name>GMP</name>
        <dbReference type="ChEBI" id="CHEBI:58115"/>
    </ligand>
</feature>
<dbReference type="GO" id="GO:0003909">
    <property type="term" value="F:DNA ligase activity"/>
    <property type="evidence" value="ECO:0007669"/>
    <property type="project" value="TreeGrafter"/>
</dbReference>
<sequence length="265" mass="29157">MKSTGETALVTHLGSRAPGARLYDRGMKVANRFREVLSPETLKQNAWIPAESEEGEHYWKALQIVRQWTKENHFAIHDMAVSKLGAKVADRFWNEHNFVFQKSDGLFYHGKGATPAFDGWADDATDLTIIPLNMAEPILIVRGSNAAHGLGFSPHGAGRNFSRTAHLRQLAAEYGADSRGLSPNNIADILAKETSGLDVRFFSGNADVSELPGAYKNAAQVKAQISEYGLAEIVDEVISYGSIMAGDWQKNAPWRNKKKGSQKSE</sequence>
<evidence type="ECO:0000256" key="1">
    <source>
        <dbReference type="ARBA" id="ARBA00012726"/>
    </source>
</evidence>
<evidence type="ECO:0000256" key="7">
    <source>
        <dbReference type="ARBA" id="ARBA00023211"/>
    </source>
</evidence>
<dbReference type="PANTHER" id="PTHR43749">
    <property type="entry name" value="RNA-SPLICING LIGASE RTCB"/>
    <property type="match status" value="1"/>
</dbReference>
<dbReference type="AlphaFoldDB" id="A0AB34YYT7"/>
<dbReference type="Proteomes" id="UP000553980">
    <property type="component" value="Unassembled WGS sequence"/>
</dbReference>
<keyword evidence="2 12" id="KW-0436">Ligase</keyword>
<keyword evidence="3 11" id="KW-0479">Metal-binding</keyword>
<dbReference type="Pfam" id="PF01139">
    <property type="entry name" value="RtcB"/>
    <property type="match status" value="1"/>
</dbReference>
<evidence type="ECO:0000256" key="5">
    <source>
        <dbReference type="ARBA" id="ARBA00022800"/>
    </source>
</evidence>
<keyword evidence="7 11" id="KW-0464">Manganese</keyword>
<evidence type="ECO:0000313" key="12">
    <source>
        <dbReference type="EMBL" id="MBB4096370.1"/>
    </source>
</evidence>
<feature type="active site" description="GMP-histidine intermediate" evidence="9">
    <location>
        <position position="155"/>
    </location>
</feature>
<dbReference type="GO" id="GO:0005525">
    <property type="term" value="F:GTP binding"/>
    <property type="evidence" value="ECO:0007669"/>
    <property type="project" value="UniProtKB-KW"/>
</dbReference>
<accession>A0AB34YYT7</accession>
<feature type="binding site" evidence="10">
    <location>
        <begin position="131"/>
        <end position="134"/>
    </location>
    <ligand>
        <name>GMP</name>
        <dbReference type="ChEBI" id="CHEBI:58115"/>
    </ligand>
</feature>
<dbReference type="Gene3D" id="3.90.1860.10">
    <property type="entry name" value="tRNA-splicing ligase RtcB"/>
    <property type="match status" value="1"/>
</dbReference>
<comment type="catalytic activity">
    <reaction evidence="8">
        <text>a 3'-end 3'-phospho-ribonucleotide-RNA + a 5'-end dephospho-ribonucleoside-RNA + GTP = a ribonucleotidyl-ribonucleotide-RNA + GMP + diphosphate</text>
        <dbReference type="Rhea" id="RHEA:68076"/>
        <dbReference type="Rhea" id="RHEA-COMP:10463"/>
        <dbReference type="Rhea" id="RHEA-COMP:13936"/>
        <dbReference type="Rhea" id="RHEA-COMP:17355"/>
        <dbReference type="ChEBI" id="CHEBI:33019"/>
        <dbReference type="ChEBI" id="CHEBI:37565"/>
        <dbReference type="ChEBI" id="CHEBI:58115"/>
        <dbReference type="ChEBI" id="CHEBI:83062"/>
        <dbReference type="ChEBI" id="CHEBI:138284"/>
        <dbReference type="ChEBI" id="CHEBI:173118"/>
        <dbReference type="EC" id="6.5.1.8"/>
    </reaction>
</comment>
<evidence type="ECO:0000256" key="11">
    <source>
        <dbReference type="PIRSR" id="PIRSR601233-3"/>
    </source>
</evidence>
<comment type="cofactor">
    <cofactor evidence="11">
        <name>Mn(2+)</name>
        <dbReference type="ChEBI" id="CHEBI:29035"/>
    </cofactor>
    <text evidence="11">Binds 2 manganese ions per subunit.</text>
</comment>
<dbReference type="GO" id="GO:0042245">
    <property type="term" value="P:RNA repair"/>
    <property type="evidence" value="ECO:0007669"/>
    <property type="project" value="UniProtKB-KW"/>
</dbReference>
<dbReference type="InterPro" id="IPR001233">
    <property type="entry name" value="RtcB"/>
</dbReference>
<keyword evidence="4 10" id="KW-0547">Nucleotide-binding</keyword>
<reference evidence="12 13" key="1">
    <citation type="submission" date="2020-08" db="EMBL/GenBank/DDBJ databases">
        <title>Genomic Encyclopedia of Type Strains, Phase IV (KMG-IV): sequencing the most valuable type-strain genomes for metagenomic binning, comparative biology and taxonomic classification.</title>
        <authorList>
            <person name="Goeker M."/>
        </authorList>
    </citation>
    <scope>NUCLEOTIDE SEQUENCE [LARGE SCALE GENOMIC DNA]</scope>
    <source>
        <strain evidence="12 13">DSM 23868</strain>
    </source>
</reference>
<evidence type="ECO:0000256" key="6">
    <source>
        <dbReference type="ARBA" id="ARBA00023134"/>
    </source>
</evidence>